<accession>A0A192H2H2</accession>
<evidence type="ECO:0000256" key="3">
    <source>
        <dbReference type="HAMAP-Rule" id="MF_01830"/>
    </source>
</evidence>
<dbReference type="FunFam" id="3.30.2040.10:FF:000001">
    <property type="entry name" value="D-glutamate cyclase, mitochondrial"/>
    <property type="match status" value="1"/>
</dbReference>
<comment type="similarity">
    <text evidence="1 3">Belongs to the D-glutamate cyclase family.</text>
</comment>
<evidence type="ECO:0000313" key="5">
    <source>
        <dbReference type="Proteomes" id="UP000078582"/>
    </source>
</evidence>
<name>A0A192H2H2_9LACO</name>
<dbReference type="Gene3D" id="3.40.1640.10">
    <property type="entry name" value="PSTPO5379-like"/>
    <property type="match status" value="1"/>
</dbReference>
<sequence>MHGIVETELTLTPTKLRQACRTEQFCDQTSGLCPGYTQANLVILPEKDAYDFLLFAQRNPKPCPILEVTDSGSRQLQKFAQDVDLARDFPQYRIYQRGKLVAEPLNVVDYWRPDLVSFLIGCSFSFEAAMIAAGIEMRHITEHVNVPMYNTNIPAKSAGRFHGNYVVSMRPIPENQIVRAVTVTEQLPQVHGTPLQIGDPATIGITDISKPDYGDAVTINPGEVPVFWACGVTPQAVVVASKPDFVITHAPGHMLVTDIKDTDLKYQL</sequence>
<dbReference type="Proteomes" id="UP000078582">
    <property type="component" value="Chromosome"/>
</dbReference>
<protein>
    <recommendedName>
        <fullName evidence="3">Putative hydro-lyase AYR53_04755</fullName>
        <ecNumber evidence="3">4.2.1.-</ecNumber>
    </recommendedName>
</protein>
<evidence type="ECO:0000256" key="2">
    <source>
        <dbReference type="ARBA" id="ARBA00023239"/>
    </source>
</evidence>
<organism evidence="4 5">
    <name type="scientific">Loigolactobacillus backii</name>
    <dbReference type="NCBI Taxonomy" id="375175"/>
    <lineage>
        <taxon>Bacteria</taxon>
        <taxon>Bacillati</taxon>
        <taxon>Bacillota</taxon>
        <taxon>Bacilli</taxon>
        <taxon>Lactobacillales</taxon>
        <taxon>Lactobacillaceae</taxon>
        <taxon>Loigolactobacillus</taxon>
    </lineage>
</organism>
<dbReference type="InterPro" id="IPR009906">
    <property type="entry name" value="D-Glu_cyclase"/>
</dbReference>
<dbReference type="EC" id="4.2.1.-" evidence="3"/>
<proteinExistence type="inferred from homology"/>
<dbReference type="InterPro" id="IPR038021">
    <property type="entry name" value="Putative_hydro-lyase"/>
</dbReference>
<dbReference type="OrthoDB" id="149585at2"/>
<dbReference type="PIRSF" id="PIRSF029755">
    <property type="entry name" value="UCP029755"/>
    <property type="match status" value="1"/>
</dbReference>
<dbReference type="NCBIfam" id="NF003969">
    <property type="entry name" value="PRK05463.1"/>
    <property type="match status" value="1"/>
</dbReference>
<evidence type="ECO:0000313" key="4">
    <source>
        <dbReference type="EMBL" id="ANK62141.1"/>
    </source>
</evidence>
<dbReference type="STRING" id="375175.AYR53_04755"/>
<keyword evidence="2 3" id="KW-0456">Lyase</keyword>
<dbReference type="AlphaFoldDB" id="A0A192H2H2"/>
<dbReference type="Pfam" id="PF07286">
    <property type="entry name" value="D-Glu_cyclase"/>
    <property type="match status" value="1"/>
</dbReference>
<evidence type="ECO:0000256" key="1">
    <source>
        <dbReference type="ARBA" id="ARBA00007896"/>
    </source>
</evidence>
<dbReference type="HAMAP" id="MF_01830">
    <property type="entry name" value="Hydro_lyase"/>
    <property type="match status" value="1"/>
</dbReference>
<gene>
    <name evidence="4" type="ORF">AYR53_04755</name>
</gene>
<keyword evidence="5" id="KW-1185">Reference proteome</keyword>
<dbReference type="InterPro" id="IPR016938">
    <property type="entry name" value="UPF0317"/>
</dbReference>
<dbReference type="Gene3D" id="3.30.2040.10">
    <property type="entry name" value="PSTPO5379-like domain"/>
    <property type="match status" value="1"/>
</dbReference>
<dbReference type="GO" id="GO:0016829">
    <property type="term" value="F:lyase activity"/>
    <property type="evidence" value="ECO:0007669"/>
    <property type="project" value="UniProtKB-KW"/>
</dbReference>
<dbReference type="SUPFAM" id="SSF160920">
    <property type="entry name" value="PSTPO5379-like"/>
    <property type="match status" value="1"/>
</dbReference>
<dbReference type="PANTHER" id="PTHR32022">
    <property type="entry name" value="D-GLUTAMATE CYCLASE, MITOCHONDRIAL"/>
    <property type="match status" value="1"/>
</dbReference>
<dbReference type="EMBL" id="CP014873">
    <property type="protein sequence ID" value="ANK62141.1"/>
    <property type="molecule type" value="Genomic_DNA"/>
</dbReference>
<reference evidence="4 5" key="1">
    <citation type="submission" date="2016-03" db="EMBL/GenBank/DDBJ databases">
        <title>Pediococcus and Lactobacillus from brewery environment - whole genome sequencing and assembly.</title>
        <authorList>
            <person name="Behr J."/>
            <person name="Geissler A.J."/>
            <person name="Vogel R.F."/>
        </authorList>
    </citation>
    <scope>NUCLEOTIDE SEQUENCE [LARGE SCALE GENOMIC DNA]</scope>
    <source>
        <strain evidence="4 5">TMW 1.1989</strain>
    </source>
</reference>
<dbReference type="PANTHER" id="PTHR32022:SF10">
    <property type="entry name" value="D-GLUTAMATE CYCLASE, MITOCHONDRIAL"/>
    <property type="match status" value="1"/>
</dbReference>